<organism evidence="2 3">
    <name type="scientific">Desulfofustis limnaeus</name>
    <dbReference type="NCBI Taxonomy" id="2740163"/>
    <lineage>
        <taxon>Bacteria</taxon>
        <taxon>Pseudomonadati</taxon>
        <taxon>Thermodesulfobacteriota</taxon>
        <taxon>Desulfobulbia</taxon>
        <taxon>Desulfobulbales</taxon>
        <taxon>Desulfocapsaceae</taxon>
        <taxon>Desulfofustis</taxon>
    </lineage>
</organism>
<feature type="compositionally biased region" description="Basic and acidic residues" evidence="1">
    <location>
        <begin position="21"/>
        <end position="32"/>
    </location>
</feature>
<proteinExistence type="predicted"/>
<dbReference type="EMBL" id="AP025516">
    <property type="protein sequence ID" value="BDD85694.1"/>
    <property type="molecule type" value="Genomic_DNA"/>
</dbReference>
<dbReference type="Proteomes" id="UP000830055">
    <property type="component" value="Chromosome"/>
</dbReference>
<sequence length="72" mass="7529">MAPPGETGTDGLPVGIGGQGAERHENGTKRDSGMNANSLMVYNGHGVHLTEVSDLGLVATGCSWFQWQTSRS</sequence>
<name>A0ABN6M312_9BACT</name>
<gene>
    <name evidence="2" type="ORF">DPPLL_00590</name>
</gene>
<evidence type="ECO:0000256" key="1">
    <source>
        <dbReference type="SAM" id="MobiDB-lite"/>
    </source>
</evidence>
<evidence type="ECO:0000313" key="2">
    <source>
        <dbReference type="EMBL" id="BDD85694.1"/>
    </source>
</evidence>
<feature type="region of interest" description="Disordered" evidence="1">
    <location>
        <begin position="1"/>
        <end position="34"/>
    </location>
</feature>
<keyword evidence="3" id="KW-1185">Reference proteome</keyword>
<evidence type="ECO:0000313" key="3">
    <source>
        <dbReference type="Proteomes" id="UP000830055"/>
    </source>
</evidence>
<accession>A0ABN6M312</accession>
<protein>
    <submittedName>
        <fullName evidence="2">Uncharacterized protein</fullName>
    </submittedName>
</protein>
<reference evidence="2 3" key="1">
    <citation type="submission" date="2022-01" db="EMBL/GenBank/DDBJ databases">
        <title>Desulfofustis limnae sp. nov., a novel mesophilic sulfate-reducing bacterium isolated from marsh soil.</title>
        <authorList>
            <person name="Watanabe M."/>
            <person name="Takahashi A."/>
            <person name="Kojima H."/>
            <person name="Fukui M."/>
        </authorList>
    </citation>
    <scope>NUCLEOTIDE SEQUENCE [LARGE SCALE GENOMIC DNA]</scope>
    <source>
        <strain evidence="2 3">PPLL</strain>
    </source>
</reference>